<organism evidence="2 3">
    <name type="scientific">Diatrype stigma</name>
    <dbReference type="NCBI Taxonomy" id="117547"/>
    <lineage>
        <taxon>Eukaryota</taxon>
        <taxon>Fungi</taxon>
        <taxon>Dikarya</taxon>
        <taxon>Ascomycota</taxon>
        <taxon>Pezizomycotina</taxon>
        <taxon>Sordariomycetes</taxon>
        <taxon>Xylariomycetidae</taxon>
        <taxon>Xylariales</taxon>
        <taxon>Diatrypaceae</taxon>
        <taxon>Diatrype</taxon>
    </lineage>
</organism>
<protein>
    <submittedName>
        <fullName evidence="2">Uncharacterized protein</fullName>
    </submittedName>
</protein>
<name>A0AAN9UR88_9PEZI</name>
<feature type="region of interest" description="Disordered" evidence="1">
    <location>
        <begin position="353"/>
        <end position="380"/>
    </location>
</feature>
<evidence type="ECO:0000256" key="1">
    <source>
        <dbReference type="SAM" id="MobiDB-lite"/>
    </source>
</evidence>
<dbReference type="GO" id="GO:0070628">
    <property type="term" value="F:proteasome binding"/>
    <property type="evidence" value="ECO:0007669"/>
    <property type="project" value="InterPro"/>
</dbReference>
<gene>
    <name evidence="2" type="ORF">SLS62_005581</name>
</gene>
<sequence>MSASGGLWAPAVMKLARSAAYKASKILRDKVVNAARPVNTALEPVLARSQPRQPIHPSALLRQQKNRRWHSTSSPISASTYRNINAAIRRFMSTGRLEAAPKLDRSKFAKTQVGRAVSQFTGRAPFASALRPNLTGGALPRTAGGYGLGSGRVGGARYFSHTPAAPAQVVQNVSAAVRAFWVSGQKAQFNGLSPRGEAQYRAVSAKQDEATRKMATFPRLAPGSYVDFRLNPTVTALSPLAAAFPFPSGSKVAAFDDVTLNTEGFIDVLSGDFARAVKDLTATLADIQRLCSLGDLPIQLEKGYTLRVRFPGVDAETVESLCDDLGLTRGTVGEDLNFEEETGVPMALKFPFAPGPAAEDTRTPAVSSHGSGSVRSEDESFPADDLLFESLDEMAENPWNSSPGLEGYESMSPPISSGEHASEDFEGLEGIYRFLEECDRSRDSFR</sequence>
<dbReference type="PANTHER" id="PTHR42342:SF1">
    <property type="entry name" value="STATIONARY PHASE PROTEIN 5"/>
    <property type="match status" value="1"/>
</dbReference>
<proteinExistence type="predicted"/>
<feature type="region of interest" description="Disordered" evidence="1">
    <location>
        <begin position="48"/>
        <end position="75"/>
    </location>
</feature>
<dbReference type="InterPro" id="IPR038816">
    <property type="entry name" value="Stationary_phase_5"/>
</dbReference>
<feature type="compositionally biased region" description="Polar residues" evidence="1">
    <location>
        <begin position="364"/>
        <end position="374"/>
    </location>
</feature>
<dbReference type="EMBL" id="JAKJXP020000038">
    <property type="protein sequence ID" value="KAK7752428.1"/>
    <property type="molecule type" value="Genomic_DNA"/>
</dbReference>
<comment type="caution">
    <text evidence="2">The sequence shown here is derived from an EMBL/GenBank/DDBJ whole genome shotgun (WGS) entry which is preliminary data.</text>
</comment>
<keyword evidence="3" id="KW-1185">Reference proteome</keyword>
<dbReference type="AlphaFoldDB" id="A0AAN9UR88"/>
<reference evidence="2 3" key="1">
    <citation type="submission" date="2024-02" db="EMBL/GenBank/DDBJ databases">
        <title>De novo assembly and annotation of 12 fungi associated with fruit tree decline syndrome in Ontario, Canada.</title>
        <authorList>
            <person name="Sulman M."/>
            <person name="Ellouze W."/>
            <person name="Ilyukhin E."/>
        </authorList>
    </citation>
    <scope>NUCLEOTIDE SEQUENCE [LARGE SCALE GENOMIC DNA]</scope>
    <source>
        <strain evidence="2 3">M11/M66-122</strain>
    </source>
</reference>
<evidence type="ECO:0000313" key="3">
    <source>
        <dbReference type="Proteomes" id="UP001320420"/>
    </source>
</evidence>
<feature type="region of interest" description="Disordered" evidence="1">
    <location>
        <begin position="397"/>
        <end position="422"/>
    </location>
</feature>
<dbReference type="Proteomes" id="UP001320420">
    <property type="component" value="Unassembled WGS sequence"/>
</dbReference>
<accession>A0AAN9UR88</accession>
<dbReference type="PANTHER" id="PTHR42342">
    <property type="entry name" value="STATIONARY PHASE PROTEIN 5"/>
    <property type="match status" value="1"/>
</dbReference>
<evidence type="ECO:0000313" key="2">
    <source>
        <dbReference type="EMBL" id="KAK7752428.1"/>
    </source>
</evidence>
<dbReference type="GO" id="GO:0043248">
    <property type="term" value="P:proteasome assembly"/>
    <property type="evidence" value="ECO:0007669"/>
    <property type="project" value="TreeGrafter"/>
</dbReference>